<keyword evidence="4" id="KW-1185">Reference proteome</keyword>
<comment type="subcellular location">
    <subcellularLocation>
        <location evidence="1">Membrane</location>
    </subcellularLocation>
</comment>
<gene>
    <name evidence="3" type="ORF">REG_1406</name>
</gene>
<reference evidence="3" key="1">
    <citation type="journal article" date="2009" name="Environ. Microbiol.">
        <title>Dynamics of genome evolution in facultative symbionts of aphids.</title>
        <authorList>
            <person name="Degnan P.H."/>
            <person name="Leonardo T.E."/>
            <person name="Cass B.N."/>
            <person name="Hurwitz B."/>
            <person name="Stern D."/>
            <person name="Gibbs R.A."/>
            <person name="Richards S."/>
            <person name="Moran N.A."/>
        </authorList>
    </citation>
    <scope>NUCLEOTIDE SEQUENCE [LARGE SCALE GENOMIC DNA]</scope>
    <source>
        <strain evidence="3">LSR1</strain>
    </source>
</reference>
<evidence type="ECO:0000256" key="2">
    <source>
        <dbReference type="SAM" id="Phobius"/>
    </source>
</evidence>
<feature type="transmembrane region" description="Helical" evidence="2">
    <location>
        <begin position="21"/>
        <end position="39"/>
    </location>
</feature>
<proteinExistence type="predicted"/>
<keyword evidence="2" id="KW-1133">Transmembrane helix</keyword>
<name>E0WTN8_9ENTR</name>
<keyword evidence="2" id="KW-0812">Transmembrane</keyword>
<dbReference type="GO" id="GO:0016020">
    <property type="term" value="C:membrane"/>
    <property type="evidence" value="ECO:0007669"/>
    <property type="project" value="UniProtKB-SubCell"/>
</dbReference>
<evidence type="ECO:0000313" key="4">
    <source>
        <dbReference type="Proteomes" id="UP000005726"/>
    </source>
</evidence>
<dbReference type="SUPFAM" id="SSF54523">
    <property type="entry name" value="Pili subunits"/>
    <property type="match status" value="1"/>
</dbReference>
<dbReference type="EMBL" id="GL379592">
    <property type="protein sequence ID" value="EFL91923.1"/>
    <property type="molecule type" value="Genomic_DNA"/>
</dbReference>
<sequence length="172" mass="19479">MKTHVAIKINHLIVRQKGISLIELMLVIFLASLMAIWGGKNWYLYQQRERLVMSAQQLLSFLTQIKADADWSNRNISLWIHQANGSCVGSGSMKKISCEEKDNKVYTPAYNDILLNTFAQNEMGFYGRRNTAQPGHFILSNSAGRIRLVISNRGRMRLCSENKSIAGITACR</sequence>
<dbReference type="NCBIfam" id="NF007800">
    <property type="entry name" value="PRK10506.1"/>
    <property type="match status" value="1"/>
</dbReference>
<protein>
    <recommendedName>
        <fullName evidence="5">Prepilin peptidase dependent protein A</fullName>
    </recommendedName>
</protein>
<dbReference type="HOGENOM" id="CLU_118590_0_0_6"/>
<evidence type="ECO:0008006" key="5">
    <source>
        <dbReference type="Google" id="ProtNLM"/>
    </source>
</evidence>
<dbReference type="RefSeq" id="WP_006705073.1">
    <property type="nucleotide sequence ID" value="NZ_CAWLGB010000004.1"/>
</dbReference>
<dbReference type="InterPro" id="IPR045584">
    <property type="entry name" value="Pilin-like"/>
</dbReference>
<dbReference type="AlphaFoldDB" id="E0WTN8"/>
<organism evidence="3 4">
    <name type="scientific">Candidatus Regiella insecticola LSR1</name>
    <dbReference type="NCBI Taxonomy" id="663321"/>
    <lineage>
        <taxon>Bacteria</taxon>
        <taxon>Pseudomonadati</taxon>
        <taxon>Pseudomonadota</taxon>
        <taxon>Gammaproteobacteria</taxon>
        <taxon>Enterobacterales</taxon>
        <taxon>Enterobacteriaceae</taxon>
        <taxon>aphid secondary symbionts</taxon>
        <taxon>Candidatus Regiella</taxon>
    </lineage>
</organism>
<evidence type="ECO:0000313" key="3">
    <source>
        <dbReference type="EMBL" id="EFL91923.1"/>
    </source>
</evidence>
<accession>E0WTN8</accession>
<keyword evidence="2" id="KW-0472">Membrane</keyword>
<dbReference type="Proteomes" id="UP000005726">
    <property type="component" value="Unassembled WGS sequence"/>
</dbReference>
<evidence type="ECO:0000256" key="1">
    <source>
        <dbReference type="ARBA" id="ARBA00004370"/>
    </source>
</evidence>